<dbReference type="PANTHER" id="PTHR10030">
    <property type="entry name" value="ALPHA-L-FUCOSIDASE"/>
    <property type="match status" value="1"/>
</dbReference>
<keyword evidence="4" id="KW-0732">Signal</keyword>
<accession>A0ABY7WNF8</accession>
<keyword evidence="6" id="KW-0326">Glycosidase</keyword>
<protein>
    <recommendedName>
        <fullName evidence="3">alpha-L-fucosidase</fullName>
        <ecNumber evidence="3">3.2.1.51</ecNumber>
    </recommendedName>
</protein>
<sequence>MDTVNRHREQAPSWFQQADFGIFIHWGLYSVPAYAPAPERKHHTFYTNFKYQPYAEWYANSMLFPTGPTGKYHQEHYGNMPYEDFALTFRQQARQVDVDAWADKFAAAHAKYVVVVTKHHDGFVMYDTKVQNPVHPGYNLDFDFIGMLAKAVRARGMRFGVYYSSLLDWSFRHDRVQSAASFLLDNPNTQAYRDYVWAQWHELIDRYHPDILWSDIGYPVDSRLPQLFRDYYAAVPDGMVNDRWSSYPNWLRHRVLHPLFNLGGAIWQESHQTSAQAPAYYDYRTLEYTTDWHQDTGYYEITRGIDQSFGYNQFSRPQDFITADEVRRIIAEARPHNGRLLLNVGPMANGTIPAPQQAVLTDLASQAL</sequence>
<evidence type="ECO:0000256" key="6">
    <source>
        <dbReference type="ARBA" id="ARBA00023295"/>
    </source>
</evidence>
<keyword evidence="5" id="KW-0378">Hydrolase</keyword>
<feature type="domain" description="Glycoside hydrolase family 29 N-terminal" evidence="7">
    <location>
        <begin position="6"/>
        <end position="364"/>
    </location>
</feature>
<dbReference type="Pfam" id="PF01120">
    <property type="entry name" value="Alpha_L_fucos"/>
    <property type="match status" value="1"/>
</dbReference>
<dbReference type="SMART" id="SM00812">
    <property type="entry name" value="Alpha_L_fucos"/>
    <property type="match status" value="1"/>
</dbReference>
<evidence type="ECO:0000256" key="1">
    <source>
        <dbReference type="ARBA" id="ARBA00004071"/>
    </source>
</evidence>
<dbReference type="PANTHER" id="PTHR10030:SF37">
    <property type="entry name" value="ALPHA-L-FUCOSIDASE-RELATED"/>
    <property type="match status" value="1"/>
</dbReference>
<evidence type="ECO:0000259" key="7">
    <source>
        <dbReference type="Pfam" id="PF01120"/>
    </source>
</evidence>
<gene>
    <name evidence="8" type="ORF">PQ472_07230</name>
</gene>
<evidence type="ECO:0000256" key="5">
    <source>
        <dbReference type="ARBA" id="ARBA00022801"/>
    </source>
</evidence>
<evidence type="ECO:0000256" key="2">
    <source>
        <dbReference type="ARBA" id="ARBA00007951"/>
    </source>
</evidence>
<reference evidence="8 9" key="1">
    <citation type="submission" date="2023-02" db="EMBL/GenBank/DDBJ databases">
        <title>Genome sequence of Lacticaseibacillus sp. KACC 23028.</title>
        <authorList>
            <person name="Kim S."/>
            <person name="Heo J."/>
            <person name="Kwon S.-W."/>
        </authorList>
    </citation>
    <scope>NUCLEOTIDE SEQUENCE [LARGE SCALE GENOMIC DNA]</scope>
    <source>
        <strain evidence="8 9">KACC 23028</strain>
    </source>
</reference>
<dbReference type="EC" id="3.2.1.51" evidence="3"/>
<organism evidence="8 9">
    <name type="scientific">Lacticaseibacillus pabuli</name>
    <dbReference type="NCBI Taxonomy" id="3025672"/>
    <lineage>
        <taxon>Bacteria</taxon>
        <taxon>Bacillati</taxon>
        <taxon>Bacillota</taxon>
        <taxon>Bacilli</taxon>
        <taxon>Lactobacillales</taxon>
        <taxon>Lactobacillaceae</taxon>
        <taxon>Lacticaseibacillus</taxon>
    </lineage>
</organism>
<dbReference type="RefSeq" id="WP_274258678.1">
    <property type="nucleotide sequence ID" value="NZ_CP117884.1"/>
</dbReference>
<evidence type="ECO:0000256" key="3">
    <source>
        <dbReference type="ARBA" id="ARBA00012662"/>
    </source>
</evidence>
<comment type="function">
    <text evidence="1">Alpha-L-fucosidase is responsible for hydrolyzing the alpha-1,6-linked fucose joined to the reducing-end N-acetylglucosamine of the carbohydrate moieties of glycoproteins.</text>
</comment>
<keyword evidence="9" id="KW-1185">Reference proteome</keyword>
<dbReference type="Proteomes" id="UP001220377">
    <property type="component" value="Chromosome"/>
</dbReference>
<dbReference type="Gene3D" id="3.20.20.80">
    <property type="entry name" value="Glycosidases"/>
    <property type="match status" value="1"/>
</dbReference>
<dbReference type="EMBL" id="CP117884">
    <property type="protein sequence ID" value="WDF81719.1"/>
    <property type="molecule type" value="Genomic_DNA"/>
</dbReference>
<comment type="similarity">
    <text evidence="2">Belongs to the glycosyl hydrolase 29 family.</text>
</comment>
<proteinExistence type="inferred from homology"/>
<dbReference type="InterPro" id="IPR057739">
    <property type="entry name" value="Glyco_hydro_29_N"/>
</dbReference>
<evidence type="ECO:0000313" key="8">
    <source>
        <dbReference type="EMBL" id="WDF81719.1"/>
    </source>
</evidence>
<dbReference type="SUPFAM" id="SSF51445">
    <property type="entry name" value="(Trans)glycosidases"/>
    <property type="match status" value="1"/>
</dbReference>
<dbReference type="PIRSF" id="PIRSF001092">
    <property type="entry name" value="Alpha-L-fucosidase"/>
    <property type="match status" value="1"/>
</dbReference>
<dbReference type="InterPro" id="IPR016286">
    <property type="entry name" value="FUC_metazoa-typ"/>
</dbReference>
<evidence type="ECO:0000256" key="4">
    <source>
        <dbReference type="ARBA" id="ARBA00022729"/>
    </source>
</evidence>
<dbReference type="InterPro" id="IPR000933">
    <property type="entry name" value="Glyco_hydro_29"/>
</dbReference>
<name>A0ABY7WNF8_9LACO</name>
<dbReference type="InterPro" id="IPR017853">
    <property type="entry name" value="GH"/>
</dbReference>
<evidence type="ECO:0000313" key="9">
    <source>
        <dbReference type="Proteomes" id="UP001220377"/>
    </source>
</evidence>